<comment type="caution">
    <text evidence="1">The sequence shown here is derived from an EMBL/GenBank/DDBJ whole genome shotgun (WGS) entry which is preliminary data.</text>
</comment>
<reference evidence="1" key="1">
    <citation type="submission" date="2020-08" db="EMBL/GenBank/DDBJ databases">
        <title>Multicomponent nature underlies the extraordinary mechanical properties of spider dragline silk.</title>
        <authorList>
            <person name="Kono N."/>
            <person name="Nakamura H."/>
            <person name="Mori M."/>
            <person name="Yoshida Y."/>
            <person name="Ohtoshi R."/>
            <person name="Malay A.D."/>
            <person name="Moran D.A.P."/>
            <person name="Tomita M."/>
            <person name="Numata K."/>
            <person name="Arakawa K."/>
        </authorList>
    </citation>
    <scope>NUCLEOTIDE SEQUENCE</scope>
</reference>
<proteinExistence type="predicted"/>
<name>A0A8X6QP32_NEPPI</name>
<protein>
    <submittedName>
        <fullName evidence="1">Uncharacterized protein</fullName>
    </submittedName>
</protein>
<gene>
    <name evidence="1" type="ORF">NPIL_637431</name>
</gene>
<sequence length="75" mass="8598">MVLGYIQQEKSFSGLSTLEESFHATGDPRGEFSQTDDHKKVKKCKMELENILRVQLPQKKNPSKEKSVMFVYSSC</sequence>
<organism evidence="1 2">
    <name type="scientific">Nephila pilipes</name>
    <name type="common">Giant wood spider</name>
    <name type="synonym">Nephila maculata</name>
    <dbReference type="NCBI Taxonomy" id="299642"/>
    <lineage>
        <taxon>Eukaryota</taxon>
        <taxon>Metazoa</taxon>
        <taxon>Ecdysozoa</taxon>
        <taxon>Arthropoda</taxon>
        <taxon>Chelicerata</taxon>
        <taxon>Arachnida</taxon>
        <taxon>Araneae</taxon>
        <taxon>Araneomorphae</taxon>
        <taxon>Entelegynae</taxon>
        <taxon>Araneoidea</taxon>
        <taxon>Nephilidae</taxon>
        <taxon>Nephila</taxon>
    </lineage>
</organism>
<dbReference type="Proteomes" id="UP000887013">
    <property type="component" value="Unassembled WGS sequence"/>
</dbReference>
<accession>A0A8X6QP32</accession>
<evidence type="ECO:0000313" key="1">
    <source>
        <dbReference type="EMBL" id="GFU35436.1"/>
    </source>
</evidence>
<dbReference type="EMBL" id="BMAW01083738">
    <property type="protein sequence ID" value="GFU35436.1"/>
    <property type="molecule type" value="Genomic_DNA"/>
</dbReference>
<keyword evidence="2" id="KW-1185">Reference proteome</keyword>
<evidence type="ECO:0000313" key="2">
    <source>
        <dbReference type="Proteomes" id="UP000887013"/>
    </source>
</evidence>
<dbReference type="AlphaFoldDB" id="A0A8X6QP32"/>